<accession>A0A2Z4FKK6</accession>
<name>A0A2Z4FKK6_9DELT</name>
<gene>
    <name evidence="1" type="ORF">DN745_08025</name>
</gene>
<dbReference type="AlphaFoldDB" id="A0A2Z4FKK6"/>
<proteinExistence type="predicted"/>
<reference evidence="1 2" key="1">
    <citation type="submission" date="2018-06" db="EMBL/GenBank/DDBJ databases">
        <title>Lujinxingia sediminis gen. nov. sp. nov., a new facultative anaerobic member of the class Deltaproteobacteria, and proposal of Lujinxingaceae fam. nov.</title>
        <authorList>
            <person name="Guo L.-Y."/>
            <person name="Li C.-M."/>
            <person name="Wang S."/>
            <person name="Du Z.-J."/>
        </authorList>
    </citation>
    <scope>NUCLEOTIDE SEQUENCE [LARGE SCALE GENOMIC DNA]</scope>
    <source>
        <strain evidence="1 2">FA350</strain>
    </source>
</reference>
<dbReference type="RefSeq" id="WP_111333664.1">
    <property type="nucleotide sequence ID" value="NZ_CP030032.1"/>
</dbReference>
<dbReference type="PROSITE" id="PS51257">
    <property type="entry name" value="PROKAR_LIPOPROTEIN"/>
    <property type="match status" value="1"/>
</dbReference>
<evidence type="ECO:0000313" key="2">
    <source>
        <dbReference type="Proteomes" id="UP000249799"/>
    </source>
</evidence>
<dbReference type="OrthoDB" id="5381223at2"/>
<sequence>MRFRPSKKYAIAGVLVALALGLSGCGDDQSVFVGQRLEQRCNSAIPACDTRAACVMQNDMYYAGQFPGGLKTLVRSETEDAKVVVRFLLTDMLFSGSELQISAYSTGCNDFDEVHKKDMDLFKLAGDDRILEYELELKGRGDHLVEVFSDMSASYLLTLTVEE</sequence>
<evidence type="ECO:0000313" key="1">
    <source>
        <dbReference type="EMBL" id="AWV89286.1"/>
    </source>
</evidence>
<dbReference type="KEGG" id="bsed:DN745_08025"/>
<protein>
    <submittedName>
        <fullName evidence="1">Uncharacterized protein</fullName>
    </submittedName>
</protein>
<dbReference type="Proteomes" id="UP000249799">
    <property type="component" value="Chromosome"/>
</dbReference>
<keyword evidence="2" id="KW-1185">Reference proteome</keyword>
<organism evidence="1 2">
    <name type="scientific">Bradymonas sediminis</name>
    <dbReference type="NCBI Taxonomy" id="1548548"/>
    <lineage>
        <taxon>Bacteria</taxon>
        <taxon>Deltaproteobacteria</taxon>
        <taxon>Bradymonadales</taxon>
        <taxon>Bradymonadaceae</taxon>
        <taxon>Bradymonas</taxon>
    </lineage>
</organism>
<dbReference type="EMBL" id="CP030032">
    <property type="protein sequence ID" value="AWV89286.1"/>
    <property type="molecule type" value="Genomic_DNA"/>
</dbReference>